<dbReference type="EMBL" id="BTRK01000005">
    <property type="protein sequence ID" value="GMR55249.1"/>
    <property type="molecule type" value="Genomic_DNA"/>
</dbReference>
<proteinExistence type="predicted"/>
<sequence>IVTIKEWKKKIREFSNKSNDEMVTVISRMFDVMSLILKNSEPGRIKRALTSLDFERVNCLKLEKSNELSIRSLMF</sequence>
<accession>A0AAN5D2P3</accession>
<gene>
    <name evidence="1" type="ORF">PMAYCL1PPCAC_25444</name>
</gene>
<feature type="non-terminal residue" evidence="1">
    <location>
        <position position="75"/>
    </location>
</feature>
<dbReference type="Proteomes" id="UP001328107">
    <property type="component" value="Unassembled WGS sequence"/>
</dbReference>
<feature type="non-terminal residue" evidence="1">
    <location>
        <position position="1"/>
    </location>
</feature>
<dbReference type="AlphaFoldDB" id="A0AAN5D2P3"/>
<evidence type="ECO:0000313" key="1">
    <source>
        <dbReference type="EMBL" id="GMR55249.1"/>
    </source>
</evidence>
<protein>
    <submittedName>
        <fullName evidence="1">Uncharacterized protein</fullName>
    </submittedName>
</protein>
<evidence type="ECO:0000313" key="2">
    <source>
        <dbReference type="Proteomes" id="UP001328107"/>
    </source>
</evidence>
<name>A0AAN5D2P3_9BILA</name>
<organism evidence="1 2">
    <name type="scientific">Pristionchus mayeri</name>
    <dbReference type="NCBI Taxonomy" id="1317129"/>
    <lineage>
        <taxon>Eukaryota</taxon>
        <taxon>Metazoa</taxon>
        <taxon>Ecdysozoa</taxon>
        <taxon>Nematoda</taxon>
        <taxon>Chromadorea</taxon>
        <taxon>Rhabditida</taxon>
        <taxon>Rhabditina</taxon>
        <taxon>Diplogasteromorpha</taxon>
        <taxon>Diplogasteroidea</taxon>
        <taxon>Neodiplogasteridae</taxon>
        <taxon>Pristionchus</taxon>
    </lineage>
</organism>
<reference evidence="2" key="1">
    <citation type="submission" date="2022-10" db="EMBL/GenBank/DDBJ databases">
        <title>Genome assembly of Pristionchus species.</title>
        <authorList>
            <person name="Yoshida K."/>
            <person name="Sommer R.J."/>
        </authorList>
    </citation>
    <scope>NUCLEOTIDE SEQUENCE [LARGE SCALE GENOMIC DNA]</scope>
    <source>
        <strain evidence="2">RS5460</strain>
    </source>
</reference>
<comment type="caution">
    <text evidence="1">The sequence shown here is derived from an EMBL/GenBank/DDBJ whole genome shotgun (WGS) entry which is preliminary data.</text>
</comment>
<keyword evidence="2" id="KW-1185">Reference proteome</keyword>